<organism evidence="2 3">
    <name type="scientific">Serratia fonticola</name>
    <dbReference type="NCBI Taxonomy" id="47917"/>
    <lineage>
        <taxon>Bacteria</taxon>
        <taxon>Pseudomonadati</taxon>
        <taxon>Pseudomonadota</taxon>
        <taxon>Gammaproteobacteria</taxon>
        <taxon>Enterobacterales</taxon>
        <taxon>Yersiniaceae</taxon>
        <taxon>Serratia</taxon>
    </lineage>
</organism>
<feature type="transmembrane region" description="Helical" evidence="1">
    <location>
        <begin position="47"/>
        <end position="68"/>
    </location>
</feature>
<accession>A0AAJ1Y8L3</accession>
<dbReference type="EMBL" id="JAVIGA010000001">
    <property type="protein sequence ID" value="MDQ9125129.1"/>
    <property type="molecule type" value="Genomic_DNA"/>
</dbReference>
<comment type="caution">
    <text evidence="2">The sequence shown here is derived from an EMBL/GenBank/DDBJ whole genome shotgun (WGS) entry which is preliminary data.</text>
</comment>
<dbReference type="Proteomes" id="UP001224622">
    <property type="component" value="Unassembled WGS sequence"/>
</dbReference>
<dbReference type="AlphaFoldDB" id="A0AAJ1Y8L3"/>
<sequence length="133" mass="15124">MVKINRPIVGLFGVFVFLLSCWLSWVSLSGYLSFFKLNDVIIFSWKVGVFIFGTPLLFYFSYLALLCVIKNKVPRMNNKLANSLTLLAMFGAIISLFFSIYIGHNLKDSGYKVCSKTSWVAPNEYVKDLKLCP</sequence>
<evidence type="ECO:0000256" key="1">
    <source>
        <dbReference type="SAM" id="Phobius"/>
    </source>
</evidence>
<dbReference type="RefSeq" id="WP_309046532.1">
    <property type="nucleotide sequence ID" value="NZ_JAVIGA010000001.1"/>
</dbReference>
<keyword evidence="1" id="KW-1133">Transmembrane helix</keyword>
<evidence type="ECO:0000313" key="2">
    <source>
        <dbReference type="EMBL" id="MDQ9125129.1"/>
    </source>
</evidence>
<protein>
    <submittedName>
        <fullName evidence="2">DUF1240 domain-containing protein</fullName>
    </submittedName>
</protein>
<reference evidence="2" key="1">
    <citation type="submission" date="2023-08" db="EMBL/GenBank/DDBJ databases">
        <title>The Comparative Genomic Analysis of Yersiniaceae from Polar Regions.</title>
        <authorList>
            <person name="Goncharov A."/>
            <person name="Aslanov B."/>
            <person name="Kolodzhieva V."/>
            <person name="Azarov D."/>
            <person name="Mochov A."/>
            <person name="Lebedeva E."/>
        </authorList>
    </citation>
    <scope>NUCLEOTIDE SEQUENCE</scope>
    <source>
        <strain evidence="2">Vf</strain>
    </source>
</reference>
<feature type="transmembrane region" description="Helical" evidence="1">
    <location>
        <begin position="7"/>
        <end position="27"/>
    </location>
</feature>
<gene>
    <name evidence="2" type="ORF">RDT67_01660</name>
</gene>
<keyword evidence="1" id="KW-0812">Transmembrane</keyword>
<dbReference type="Pfam" id="PF06836">
    <property type="entry name" value="DUF1240"/>
    <property type="match status" value="1"/>
</dbReference>
<feature type="transmembrane region" description="Helical" evidence="1">
    <location>
        <begin position="80"/>
        <end position="102"/>
    </location>
</feature>
<dbReference type="InterPro" id="IPR010665">
    <property type="entry name" value="DUF1240"/>
</dbReference>
<keyword evidence="1" id="KW-0472">Membrane</keyword>
<proteinExistence type="predicted"/>
<name>A0AAJ1Y8L3_SERFO</name>
<dbReference type="PROSITE" id="PS51257">
    <property type="entry name" value="PROKAR_LIPOPROTEIN"/>
    <property type="match status" value="1"/>
</dbReference>
<evidence type="ECO:0000313" key="3">
    <source>
        <dbReference type="Proteomes" id="UP001224622"/>
    </source>
</evidence>